<gene>
    <name evidence="6" type="ORF">F9K24_18825</name>
</gene>
<dbReference type="Gene3D" id="1.20.140.10">
    <property type="entry name" value="Butyryl-CoA Dehydrogenase, subunit A, domain 3"/>
    <property type="match status" value="1"/>
</dbReference>
<dbReference type="Pfam" id="PF00441">
    <property type="entry name" value="Acyl-CoA_dh_1"/>
    <property type="match status" value="1"/>
</dbReference>
<evidence type="ECO:0000313" key="7">
    <source>
        <dbReference type="Proteomes" id="UP000460298"/>
    </source>
</evidence>
<dbReference type="AlphaFoldDB" id="A0A833GY53"/>
<feature type="domain" description="Acyl-CoA dehydrogenase/oxidase C-terminal" evidence="4">
    <location>
        <begin position="322"/>
        <end position="456"/>
    </location>
</feature>
<evidence type="ECO:0000256" key="2">
    <source>
        <dbReference type="ARBA" id="ARBA00022630"/>
    </source>
</evidence>
<accession>A0A833GY53</accession>
<dbReference type="PANTHER" id="PTHR42707">
    <property type="entry name" value="ACYL-COA DEHYDROGENASE"/>
    <property type="match status" value="1"/>
</dbReference>
<comment type="caution">
    <text evidence="6">The sequence shown here is derived from an EMBL/GenBank/DDBJ whole genome shotgun (WGS) entry which is preliminary data.</text>
</comment>
<dbReference type="GO" id="GO:0003995">
    <property type="term" value="F:acyl-CoA dehydrogenase activity"/>
    <property type="evidence" value="ECO:0007669"/>
    <property type="project" value="TreeGrafter"/>
</dbReference>
<dbReference type="InterPro" id="IPR009100">
    <property type="entry name" value="AcylCoA_DH/oxidase_NM_dom_sf"/>
</dbReference>
<dbReference type="RefSeq" id="WP_002771605.1">
    <property type="nucleotide sequence ID" value="NZ_JQDG01000040.1"/>
</dbReference>
<dbReference type="SUPFAM" id="SSF47203">
    <property type="entry name" value="Acyl-CoA dehydrogenase C-terminal domain-like"/>
    <property type="match status" value="1"/>
</dbReference>
<evidence type="ECO:0000259" key="5">
    <source>
        <dbReference type="Pfam" id="PF18158"/>
    </source>
</evidence>
<name>A0A833GY53_9LEPT</name>
<evidence type="ECO:0000313" key="6">
    <source>
        <dbReference type="EMBL" id="KAB2929817.1"/>
    </source>
</evidence>
<evidence type="ECO:0000256" key="3">
    <source>
        <dbReference type="ARBA" id="ARBA00022827"/>
    </source>
</evidence>
<dbReference type="SUPFAM" id="SSF56645">
    <property type="entry name" value="Acyl-CoA dehydrogenase NM domain-like"/>
    <property type="match status" value="1"/>
</dbReference>
<comment type="similarity">
    <text evidence="1">Belongs to the acyl-CoA dehydrogenase family.</text>
</comment>
<dbReference type="Gene3D" id="2.40.110.20">
    <property type="match status" value="1"/>
</dbReference>
<dbReference type="InterPro" id="IPR036250">
    <property type="entry name" value="AcylCo_DH-like_C"/>
</dbReference>
<dbReference type="Pfam" id="PF18158">
    <property type="entry name" value="AidB_N"/>
    <property type="match status" value="1"/>
</dbReference>
<sequence>MIEDIFADRPIANPRLNESDNFNPGLEPYDLTDYTGIRGRNFFHEDQVLQRIFLREALTQDADHNRAMYRHIEGYGDLVGTILDELAEISHKENRLGYIEHFDRSGERIDEVRYCHEQIQARKISYEYGIVNLDFHRSWEHPFTMFHRMALAYLCNQDGEAGVGCPLAMTDGMIRAIKALGTPLQKELYLPLIAGPSSESYFMCGQYVTERVGGSNVGANRTLARRLEAPAGEAPGKWLLTGEKWFCSNPGDLWVTTARVDGTNRIGLFLVPRLRTDGSKNGYTLLRKKDIIGSRGKITAECLYENCEVEELGRPAHGIANLIRYVINISRIHVGAAAIGMSRRALMEALAYVRRRTAYGKRVVDFPVTKVMLAKMSILHTTVTLANFRSFKALDKKDPISELLTPMLKYISTVNATWTVRQSILLHGGNGILGDFSCLPRLLNDSVINETWEGAHPLIQEHVLKALSREKVRSALDQHIESVLARETNGGERSDLFRDLRQLYADWKQNLEQSAEWIDLNRKYITESLFYVYGLSLLIEEAVFDPALVSQKKGIPQELLWTGPEYDPLLVRPGENADRRNPEAMIRLENRIYAHMARGLIEIYRRGVDGATDPEGVFMNMKMLDGILAYMGVNE</sequence>
<protein>
    <submittedName>
        <fullName evidence="6">Acyl-CoA dehydrogenase</fullName>
    </submittedName>
</protein>
<dbReference type="InterPro" id="IPR052904">
    <property type="entry name" value="Acyl-CoA_dehydrogenase-like"/>
</dbReference>
<evidence type="ECO:0000256" key="1">
    <source>
        <dbReference type="ARBA" id="ARBA00009347"/>
    </source>
</evidence>
<dbReference type="OrthoDB" id="9771038at2"/>
<reference evidence="6 7" key="1">
    <citation type="submission" date="2019-10" db="EMBL/GenBank/DDBJ databases">
        <title>Extracellular Electron Transfer in a Candidatus Methanoperedens spp. Enrichment Culture.</title>
        <authorList>
            <person name="Berger S."/>
            <person name="Rangel Shaw D."/>
            <person name="Berben T."/>
            <person name="In 'T Zandt M."/>
            <person name="Frank J."/>
            <person name="Reimann J."/>
            <person name="Jetten M.S.M."/>
            <person name="Welte C.U."/>
        </authorList>
    </citation>
    <scope>NUCLEOTIDE SEQUENCE [LARGE SCALE GENOMIC DNA]</scope>
    <source>
        <strain evidence="6">SB12</strain>
    </source>
</reference>
<keyword evidence="3" id="KW-0274">FAD</keyword>
<feature type="domain" description="Adaptive response protein AidB N-terminal" evidence="5">
    <location>
        <begin position="38"/>
        <end position="179"/>
    </location>
</feature>
<dbReference type="InterPro" id="IPR009075">
    <property type="entry name" value="AcylCo_DH/oxidase_C"/>
</dbReference>
<proteinExistence type="inferred from homology"/>
<organism evidence="6 7">
    <name type="scientific">Leptonema illini</name>
    <dbReference type="NCBI Taxonomy" id="183"/>
    <lineage>
        <taxon>Bacteria</taxon>
        <taxon>Pseudomonadati</taxon>
        <taxon>Spirochaetota</taxon>
        <taxon>Spirochaetia</taxon>
        <taxon>Leptospirales</taxon>
        <taxon>Leptospiraceae</taxon>
        <taxon>Leptonema</taxon>
    </lineage>
</organism>
<dbReference type="EMBL" id="WBUI01000026">
    <property type="protein sequence ID" value="KAB2929817.1"/>
    <property type="molecule type" value="Genomic_DNA"/>
</dbReference>
<evidence type="ECO:0000259" key="4">
    <source>
        <dbReference type="Pfam" id="PF00441"/>
    </source>
</evidence>
<dbReference type="InterPro" id="IPR041504">
    <property type="entry name" value="AidB_N"/>
</dbReference>
<dbReference type="Proteomes" id="UP000460298">
    <property type="component" value="Unassembled WGS sequence"/>
</dbReference>
<keyword evidence="2" id="KW-0285">Flavoprotein</keyword>
<dbReference type="PANTHER" id="PTHR42707:SF2">
    <property type="entry name" value="ACD11 DEHYDROGENASE"/>
    <property type="match status" value="1"/>
</dbReference>